<evidence type="ECO:0000313" key="3">
    <source>
        <dbReference type="Proteomes" id="UP000324738"/>
    </source>
</evidence>
<keyword evidence="3" id="KW-1185">Reference proteome</keyword>
<dbReference type="Proteomes" id="UP000324738">
    <property type="component" value="Unassembled WGS sequence"/>
</dbReference>
<proteinExistence type="predicted"/>
<dbReference type="InterPro" id="IPR001387">
    <property type="entry name" value="Cro/C1-type_HTH"/>
</dbReference>
<dbReference type="CDD" id="cd00093">
    <property type="entry name" value="HTH_XRE"/>
    <property type="match status" value="1"/>
</dbReference>
<dbReference type="Gene3D" id="1.10.260.40">
    <property type="entry name" value="lambda repressor-like DNA-binding domains"/>
    <property type="match status" value="1"/>
</dbReference>
<evidence type="ECO:0000259" key="1">
    <source>
        <dbReference type="PROSITE" id="PS50943"/>
    </source>
</evidence>
<name>A0A5B0DX51_9HYPH</name>
<dbReference type="RefSeq" id="WP_149299425.1">
    <property type="nucleotide sequence ID" value="NZ_VTWH01000002.1"/>
</dbReference>
<dbReference type="InterPro" id="IPR010982">
    <property type="entry name" value="Lambda_DNA-bd_dom_sf"/>
</dbReference>
<dbReference type="EMBL" id="VTWH01000002">
    <property type="protein sequence ID" value="KAA0970445.1"/>
    <property type="molecule type" value="Genomic_DNA"/>
</dbReference>
<dbReference type="Pfam" id="PF01381">
    <property type="entry name" value="HTH_3"/>
    <property type="match status" value="1"/>
</dbReference>
<dbReference type="PROSITE" id="PS50943">
    <property type="entry name" value="HTH_CROC1"/>
    <property type="match status" value="1"/>
</dbReference>
<dbReference type="SUPFAM" id="SSF47413">
    <property type="entry name" value="lambda repressor-like DNA-binding domains"/>
    <property type="match status" value="1"/>
</dbReference>
<evidence type="ECO:0000313" key="2">
    <source>
        <dbReference type="EMBL" id="KAA0970445.1"/>
    </source>
</evidence>
<gene>
    <name evidence="2" type="ORF">FPY71_07990</name>
</gene>
<dbReference type="AlphaFoldDB" id="A0A5B0DX51"/>
<dbReference type="SMART" id="SM00530">
    <property type="entry name" value="HTH_XRE"/>
    <property type="match status" value="1"/>
</dbReference>
<sequence length="109" mass="11897">MTERVTIEKVEYERLRAAADELSHIIAYDVAMADGGESIPAELVKLMIDGEHPLRIYRDFRGLTQAGLSELSGVNRVQIADIEAGRKSGSIETVKKLAAALSVTIDDLI</sequence>
<comment type="caution">
    <text evidence="2">The sequence shown here is derived from an EMBL/GenBank/DDBJ whole genome shotgun (WGS) entry which is preliminary data.</text>
</comment>
<organism evidence="2 3">
    <name type="scientific">Aureimonas fodinaquatilis</name>
    <dbReference type="NCBI Taxonomy" id="2565783"/>
    <lineage>
        <taxon>Bacteria</taxon>
        <taxon>Pseudomonadati</taxon>
        <taxon>Pseudomonadota</taxon>
        <taxon>Alphaproteobacteria</taxon>
        <taxon>Hyphomicrobiales</taxon>
        <taxon>Aurantimonadaceae</taxon>
        <taxon>Aureimonas</taxon>
    </lineage>
</organism>
<dbReference type="OrthoDB" id="407979at2"/>
<protein>
    <submittedName>
        <fullName evidence="2">Helix-turn-helix transcriptional regulator</fullName>
    </submittedName>
</protein>
<accession>A0A5B0DX51</accession>
<dbReference type="GO" id="GO:0003677">
    <property type="term" value="F:DNA binding"/>
    <property type="evidence" value="ECO:0007669"/>
    <property type="project" value="InterPro"/>
</dbReference>
<feature type="domain" description="HTH cro/C1-type" evidence="1">
    <location>
        <begin position="54"/>
        <end position="108"/>
    </location>
</feature>
<reference evidence="2 3" key="1">
    <citation type="submission" date="2019-08" db="EMBL/GenBank/DDBJ databases">
        <title>Aureimonas fodiniaquatilis sp. nov., isolated from a coal mine wastewater.</title>
        <authorList>
            <person name="Kim W."/>
        </authorList>
    </citation>
    <scope>NUCLEOTIDE SEQUENCE [LARGE SCALE GENOMIC DNA]</scope>
    <source>
        <strain evidence="2 3">CAU 1482</strain>
    </source>
</reference>